<dbReference type="InterPro" id="IPR015915">
    <property type="entry name" value="Kelch-typ_b-propeller"/>
</dbReference>
<sequence length="342" mass="36867">MGYAQDNKRAWNWSMMPPVPDAFGFAGAFAGKLAGGFILAGGANFPDGRLPWDGGTKRWTDKVFFLENNGTAWLQPGRLPVPLGYGASASWDDALYVAGGSNEKGHHDKTYKITVDAGALHITALPPLPMPLANMSGILVGSWWYIVGGLATPDAPAAENVCYRMDLAHAGRGWEVCAPLPGEGRMLAVLGTDTEALYVFSGVALREGQRQYLTDSYRFDPAAGWKKLPDLPRAVAAAPSPCFFDRPSNRFFIFGGDDGGLAQQQLGAAHPGFSRSVHMFDVDAGEWDYQQVMDLHGSLPPVTTTAVVDENTVILPMGEVKPGIRTTHVLQGSILRHEIKKP</sequence>
<organism evidence="1 2">
    <name type="scientific">Sphingobacterium allocomposti</name>
    <dbReference type="NCBI Taxonomy" id="415956"/>
    <lineage>
        <taxon>Bacteria</taxon>
        <taxon>Pseudomonadati</taxon>
        <taxon>Bacteroidota</taxon>
        <taxon>Sphingobacteriia</taxon>
        <taxon>Sphingobacteriales</taxon>
        <taxon>Sphingobacteriaceae</taxon>
        <taxon>Sphingobacterium</taxon>
    </lineage>
</organism>
<dbReference type="SUPFAM" id="SSF50965">
    <property type="entry name" value="Galactose oxidase, central domain"/>
    <property type="match status" value="1"/>
</dbReference>
<comment type="caution">
    <text evidence="1">The sequence shown here is derived from an EMBL/GenBank/DDBJ whole genome shotgun (WGS) entry which is preliminary data.</text>
</comment>
<reference evidence="1 2" key="1">
    <citation type="submission" date="2019-07" db="EMBL/GenBank/DDBJ databases">
        <title>Genomic Encyclopedia of Archaeal and Bacterial Type Strains, Phase II (KMG-II): from individual species to whole genera.</title>
        <authorList>
            <person name="Goeker M."/>
        </authorList>
    </citation>
    <scope>NUCLEOTIDE SEQUENCE [LARGE SCALE GENOMIC DNA]</scope>
    <source>
        <strain evidence="1 2">DSM 18850</strain>
    </source>
</reference>
<dbReference type="Gene3D" id="2.120.10.80">
    <property type="entry name" value="Kelch-type beta propeller"/>
    <property type="match status" value="1"/>
</dbReference>
<dbReference type="InterPro" id="IPR011043">
    <property type="entry name" value="Gal_Oxase/kelch_b-propeller"/>
</dbReference>
<dbReference type="AlphaFoldDB" id="A0A5S5DQ38"/>
<dbReference type="OrthoDB" id="9803597at2"/>
<dbReference type="Pfam" id="PF24996">
    <property type="entry name" value="NANM"/>
    <property type="match status" value="1"/>
</dbReference>
<evidence type="ECO:0000313" key="2">
    <source>
        <dbReference type="Proteomes" id="UP000325105"/>
    </source>
</evidence>
<keyword evidence="2" id="KW-1185">Reference proteome</keyword>
<dbReference type="EMBL" id="VNHX01000004">
    <property type="protein sequence ID" value="TYP96799.1"/>
    <property type="molecule type" value="Genomic_DNA"/>
</dbReference>
<accession>A0A5S5DQ38</accession>
<dbReference type="RefSeq" id="WP_148907731.1">
    <property type="nucleotide sequence ID" value="NZ_VNHX01000004.1"/>
</dbReference>
<gene>
    <name evidence="1" type="ORF">BC792_10420</name>
</gene>
<proteinExistence type="predicted"/>
<name>A0A5S5DQ38_9SPHI</name>
<evidence type="ECO:0000313" key="1">
    <source>
        <dbReference type="EMBL" id="TYP96799.1"/>
    </source>
</evidence>
<protein>
    <submittedName>
        <fullName evidence="1">N-acetylneuraminic acid mutarotase</fullName>
    </submittedName>
</protein>
<dbReference type="InterPro" id="IPR056734">
    <property type="entry name" value="NANM"/>
</dbReference>
<dbReference type="Proteomes" id="UP000325105">
    <property type="component" value="Unassembled WGS sequence"/>
</dbReference>